<comment type="caution">
    <text evidence="1">The sequence shown here is derived from an EMBL/GenBank/DDBJ whole genome shotgun (WGS) entry which is preliminary data.</text>
</comment>
<dbReference type="EMBL" id="CM046389">
    <property type="protein sequence ID" value="KAI8568790.1"/>
    <property type="molecule type" value="Genomic_DNA"/>
</dbReference>
<protein>
    <submittedName>
        <fullName evidence="1">Uncharacterized protein</fullName>
    </submittedName>
</protein>
<gene>
    <name evidence="1" type="ORF">RHMOL_Rhmol02G0227700</name>
</gene>
<keyword evidence="2" id="KW-1185">Reference proteome</keyword>
<name>A0ACC0PSX2_RHOML</name>
<dbReference type="Proteomes" id="UP001062846">
    <property type="component" value="Chromosome 2"/>
</dbReference>
<reference evidence="1" key="1">
    <citation type="submission" date="2022-02" db="EMBL/GenBank/DDBJ databases">
        <title>Plant Genome Project.</title>
        <authorList>
            <person name="Zhang R.-G."/>
        </authorList>
    </citation>
    <scope>NUCLEOTIDE SEQUENCE</scope>
    <source>
        <strain evidence="1">AT1</strain>
    </source>
</reference>
<evidence type="ECO:0000313" key="2">
    <source>
        <dbReference type="Proteomes" id="UP001062846"/>
    </source>
</evidence>
<proteinExistence type="predicted"/>
<sequence length="177" mass="19886">MTGRKAYTFSLELFAGIEEICLSSRFFIMGNGMSADVKSLKEVSLKNHERLSICGSYSLINLKVGGPVCALKYLEAAWASNVSVSKRKVQRCVRHFHHRCLKEVRLGGYYGRKSDLEVAIFFLEKAMALEKMILNPHDESPFLPVYAFSRQGAARSRAMQQLDGIVPEGVKLVILRL</sequence>
<accession>A0ACC0PSX2</accession>
<organism evidence="1 2">
    <name type="scientific">Rhododendron molle</name>
    <name type="common">Chinese azalea</name>
    <name type="synonym">Azalea mollis</name>
    <dbReference type="NCBI Taxonomy" id="49168"/>
    <lineage>
        <taxon>Eukaryota</taxon>
        <taxon>Viridiplantae</taxon>
        <taxon>Streptophyta</taxon>
        <taxon>Embryophyta</taxon>
        <taxon>Tracheophyta</taxon>
        <taxon>Spermatophyta</taxon>
        <taxon>Magnoliopsida</taxon>
        <taxon>eudicotyledons</taxon>
        <taxon>Gunneridae</taxon>
        <taxon>Pentapetalae</taxon>
        <taxon>asterids</taxon>
        <taxon>Ericales</taxon>
        <taxon>Ericaceae</taxon>
        <taxon>Ericoideae</taxon>
        <taxon>Rhodoreae</taxon>
        <taxon>Rhododendron</taxon>
    </lineage>
</organism>
<evidence type="ECO:0000313" key="1">
    <source>
        <dbReference type="EMBL" id="KAI8568790.1"/>
    </source>
</evidence>